<dbReference type="AlphaFoldDB" id="A0A835FM13"/>
<gene>
    <name evidence="1" type="ORF">HU200_008829</name>
</gene>
<dbReference type="Proteomes" id="UP000636709">
    <property type="component" value="Unassembled WGS sequence"/>
</dbReference>
<evidence type="ECO:0000313" key="2">
    <source>
        <dbReference type="Proteomes" id="UP000636709"/>
    </source>
</evidence>
<keyword evidence="2" id="KW-1185">Reference proteome</keyword>
<sequence>MGAKVLAKHLLTSSSDIWSHLFQRLLDIVGPGSPYSIELAVDGDNRRILWNAILHKFAMAPRLPSKLHRENHDPRDPSQIKYWVPWLVAAIKETNSNQVQILEEGQSIAAASGGGTSGPEKLQMREEPLLQSSMVLGSALGNAIISIEDTIASIFDCLDCRGRHKRQAIQILLHLSLDMPFIMDSESKIRRLTWILLLVLCSYRFSNYGYSVYRMISAFEDEDDISRNRRLAGEKLSSMLGDNRNDQPSDESARELQSIRLALGDLASAFADDADEDILIRTHATIIMEDLCVNYRPYSEFGNEVNGILVGVIPKVVKEILVRCASTGEQRQAQDPDVENGVLESSRDMEQLRKGLLRLCQDGYMESV</sequence>
<name>A0A835FM13_9POAL</name>
<reference evidence="1" key="1">
    <citation type="submission" date="2020-07" db="EMBL/GenBank/DDBJ databases">
        <title>Genome sequence and genetic diversity analysis of an under-domesticated orphan crop, white fonio (Digitaria exilis).</title>
        <authorList>
            <person name="Bennetzen J.L."/>
            <person name="Chen S."/>
            <person name="Ma X."/>
            <person name="Wang X."/>
            <person name="Yssel A.E.J."/>
            <person name="Chaluvadi S.R."/>
            <person name="Johnson M."/>
            <person name="Gangashetty P."/>
            <person name="Hamidou F."/>
            <person name="Sanogo M.D."/>
            <person name="Zwaenepoel A."/>
            <person name="Wallace J."/>
            <person name="Van De Peer Y."/>
            <person name="Van Deynze A."/>
        </authorList>
    </citation>
    <scope>NUCLEOTIDE SEQUENCE</scope>
    <source>
        <tissue evidence="1">Leaves</tissue>
    </source>
</reference>
<protein>
    <submittedName>
        <fullName evidence="1">Uncharacterized protein</fullName>
    </submittedName>
</protein>
<comment type="caution">
    <text evidence="1">The sequence shown here is derived from an EMBL/GenBank/DDBJ whole genome shotgun (WGS) entry which is preliminary data.</text>
</comment>
<evidence type="ECO:0000313" key="1">
    <source>
        <dbReference type="EMBL" id="KAF8762982.1"/>
    </source>
</evidence>
<dbReference type="OrthoDB" id="694583at2759"/>
<accession>A0A835FM13</accession>
<dbReference type="EMBL" id="JACEFO010000592">
    <property type="protein sequence ID" value="KAF8762982.1"/>
    <property type="molecule type" value="Genomic_DNA"/>
</dbReference>
<proteinExistence type="predicted"/>
<organism evidence="1 2">
    <name type="scientific">Digitaria exilis</name>
    <dbReference type="NCBI Taxonomy" id="1010633"/>
    <lineage>
        <taxon>Eukaryota</taxon>
        <taxon>Viridiplantae</taxon>
        <taxon>Streptophyta</taxon>
        <taxon>Embryophyta</taxon>
        <taxon>Tracheophyta</taxon>
        <taxon>Spermatophyta</taxon>
        <taxon>Magnoliopsida</taxon>
        <taxon>Liliopsida</taxon>
        <taxon>Poales</taxon>
        <taxon>Poaceae</taxon>
        <taxon>PACMAD clade</taxon>
        <taxon>Panicoideae</taxon>
        <taxon>Panicodae</taxon>
        <taxon>Paniceae</taxon>
        <taxon>Anthephorinae</taxon>
        <taxon>Digitaria</taxon>
    </lineage>
</organism>